<comment type="caution">
    <text evidence="1">The sequence shown here is derived from an EMBL/GenBank/DDBJ whole genome shotgun (WGS) entry which is preliminary data.</text>
</comment>
<protein>
    <submittedName>
        <fullName evidence="1">Uncharacterized protein</fullName>
    </submittedName>
</protein>
<evidence type="ECO:0000313" key="2">
    <source>
        <dbReference type="Proteomes" id="UP000499080"/>
    </source>
</evidence>
<gene>
    <name evidence="1" type="ORF">AVEN_35523_1</name>
</gene>
<dbReference type="OrthoDB" id="10559869at2759"/>
<dbReference type="EMBL" id="BGPR01001509">
    <property type="protein sequence ID" value="GBM55628.1"/>
    <property type="molecule type" value="Genomic_DNA"/>
</dbReference>
<sequence>MSGARRMAEETGKSGFIQPDSKKKSVFLFTAPEKVSPLSEDAAIGQLSAVHAHKMSKYGRGGGTPADGRLSFGPDVLFMGDSWSQLMDRGPVQMIFKGP</sequence>
<reference evidence="1 2" key="1">
    <citation type="journal article" date="2019" name="Sci. Rep.">
        <title>Orb-weaving spider Araneus ventricosus genome elucidates the spidroin gene catalogue.</title>
        <authorList>
            <person name="Kono N."/>
            <person name="Nakamura H."/>
            <person name="Ohtoshi R."/>
            <person name="Moran D.A.P."/>
            <person name="Shinohara A."/>
            <person name="Yoshida Y."/>
            <person name="Fujiwara M."/>
            <person name="Mori M."/>
            <person name="Tomita M."/>
            <person name="Arakawa K."/>
        </authorList>
    </citation>
    <scope>NUCLEOTIDE SEQUENCE [LARGE SCALE GENOMIC DNA]</scope>
</reference>
<accession>A0A4Y2GSX1</accession>
<proteinExistence type="predicted"/>
<dbReference type="AlphaFoldDB" id="A0A4Y2GSX1"/>
<dbReference type="Proteomes" id="UP000499080">
    <property type="component" value="Unassembled WGS sequence"/>
</dbReference>
<name>A0A4Y2GSX1_ARAVE</name>
<organism evidence="1 2">
    <name type="scientific">Araneus ventricosus</name>
    <name type="common">Orbweaver spider</name>
    <name type="synonym">Epeira ventricosa</name>
    <dbReference type="NCBI Taxonomy" id="182803"/>
    <lineage>
        <taxon>Eukaryota</taxon>
        <taxon>Metazoa</taxon>
        <taxon>Ecdysozoa</taxon>
        <taxon>Arthropoda</taxon>
        <taxon>Chelicerata</taxon>
        <taxon>Arachnida</taxon>
        <taxon>Araneae</taxon>
        <taxon>Araneomorphae</taxon>
        <taxon>Entelegynae</taxon>
        <taxon>Araneoidea</taxon>
        <taxon>Araneidae</taxon>
        <taxon>Araneus</taxon>
    </lineage>
</organism>
<evidence type="ECO:0000313" key="1">
    <source>
        <dbReference type="EMBL" id="GBM55628.1"/>
    </source>
</evidence>
<keyword evidence="2" id="KW-1185">Reference proteome</keyword>